<gene>
    <name evidence="3" type="ORF">DYBT9275_05368</name>
</gene>
<evidence type="ECO:0008006" key="5">
    <source>
        <dbReference type="Google" id="ProtNLM"/>
    </source>
</evidence>
<proteinExistence type="predicted"/>
<dbReference type="InterPro" id="IPR003615">
    <property type="entry name" value="HNH_nuc"/>
</dbReference>
<name>A0A916JIA1_9BACT</name>
<dbReference type="Pfam" id="PF07463">
    <property type="entry name" value="NUMOD4"/>
    <property type="match status" value="1"/>
</dbReference>
<feature type="domain" description="HNH nuclease" evidence="2">
    <location>
        <begin position="74"/>
        <end position="97"/>
    </location>
</feature>
<dbReference type="RefSeq" id="WP_215241789.1">
    <property type="nucleotide sequence ID" value="NZ_CAJRAF010000004.1"/>
</dbReference>
<dbReference type="Proteomes" id="UP000680038">
    <property type="component" value="Unassembled WGS sequence"/>
</dbReference>
<dbReference type="Gene3D" id="3.90.75.20">
    <property type="match status" value="1"/>
</dbReference>
<reference evidence="3" key="1">
    <citation type="submission" date="2021-04" db="EMBL/GenBank/DDBJ databases">
        <authorList>
            <person name="Rodrigo-Torres L."/>
            <person name="Arahal R. D."/>
            <person name="Lucena T."/>
        </authorList>
    </citation>
    <scope>NUCLEOTIDE SEQUENCE</scope>
    <source>
        <strain evidence="3">CECT 9275</strain>
    </source>
</reference>
<dbReference type="InterPro" id="IPR044925">
    <property type="entry name" value="His-Me_finger_sf"/>
</dbReference>
<protein>
    <recommendedName>
        <fullName evidence="5">HNH endonuclease</fullName>
    </recommendedName>
</protein>
<comment type="caution">
    <text evidence="3">The sequence shown here is derived from an EMBL/GenBank/DDBJ whole genome shotgun (WGS) entry which is preliminary data.</text>
</comment>
<dbReference type="Pfam" id="PF13392">
    <property type="entry name" value="HNH_3"/>
    <property type="match status" value="1"/>
</dbReference>
<accession>A0A916JIA1</accession>
<sequence length="123" mass="14015">MEIWKKIDGFDNPYEISSLGRFKRTPTHITHGNENGFGKMIVCLRKNGKLKPFNVCFLVAYAFLGHSEFNFFETVVHKNGIKTDNRLENLELISRFELAKPDATDLSNVDSADILSVPIKIIK</sequence>
<dbReference type="EMBL" id="CAJRAF010000004">
    <property type="protein sequence ID" value="CAG5015598.1"/>
    <property type="molecule type" value="Genomic_DNA"/>
</dbReference>
<evidence type="ECO:0000259" key="2">
    <source>
        <dbReference type="Pfam" id="PF13392"/>
    </source>
</evidence>
<dbReference type="InterPro" id="IPR010902">
    <property type="entry name" value="NUMOD4"/>
</dbReference>
<dbReference type="AlphaFoldDB" id="A0A916JIA1"/>
<dbReference type="GO" id="GO:0016788">
    <property type="term" value="F:hydrolase activity, acting on ester bonds"/>
    <property type="evidence" value="ECO:0007669"/>
    <property type="project" value="InterPro"/>
</dbReference>
<evidence type="ECO:0000313" key="4">
    <source>
        <dbReference type="Proteomes" id="UP000680038"/>
    </source>
</evidence>
<dbReference type="SUPFAM" id="SSF54060">
    <property type="entry name" value="His-Me finger endonucleases"/>
    <property type="match status" value="1"/>
</dbReference>
<organism evidence="3 4">
    <name type="scientific">Dyadobacter helix</name>
    <dbReference type="NCBI Taxonomy" id="2822344"/>
    <lineage>
        <taxon>Bacteria</taxon>
        <taxon>Pseudomonadati</taxon>
        <taxon>Bacteroidota</taxon>
        <taxon>Cytophagia</taxon>
        <taxon>Cytophagales</taxon>
        <taxon>Spirosomataceae</taxon>
        <taxon>Dyadobacter</taxon>
    </lineage>
</organism>
<evidence type="ECO:0000313" key="3">
    <source>
        <dbReference type="EMBL" id="CAG5015598.1"/>
    </source>
</evidence>
<evidence type="ECO:0000259" key="1">
    <source>
        <dbReference type="Pfam" id="PF07463"/>
    </source>
</evidence>
<feature type="domain" description="NUMOD4" evidence="1">
    <location>
        <begin position="2"/>
        <end position="48"/>
    </location>
</feature>
<keyword evidence="4" id="KW-1185">Reference proteome</keyword>